<name>A0A2N1NYB8_9GLOM</name>
<feature type="signal peptide" evidence="1">
    <location>
        <begin position="1"/>
        <end position="23"/>
    </location>
</feature>
<accession>A0A2N1NYB8</accession>
<dbReference type="Proteomes" id="UP000233469">
    <property type="component" value="Unassembled WGS sequence"/>
</dbReference>
<dbReference type="AlphaFoldDB" id="A0A2N1NYB8"/>
<gene>
    <name evidence="2" type="ORF">RhiirC2_728724</name>
</gene>
<comment type="caution">
    <text evidence="2">The sequence shown here is derived from an EMBL/GenBank/DDBJ whole genome shotgun (WGS) entry which is preliminary data.</text>
</comment>
<sequence>MINVTKFALLVIVPLLIYNTIPSFTEMNFDFNQIILGPKSEGVKITSFNNWVDPMPSMLVMLDEIGWFP</sequence>
<keyword evidence="1" id="KW-0732">Signal</keyword>
<evidence type="ECO:0000313" key="3">
    <source>
        <dbReference type="Proteomes" id="UP000233469"/>
    </source>
</evidence>
<feature type="chain" id="PRO_5014916640" evidence="1">
    <location>
        <begin position="24"/>
        <end position="69"/>
    </location>
</feature>
<reference evidence="2 3" key="2">
    <citation type="submission" date="2017-10" db="EMBL/GenBank/DDBJ databases">
        <title>Extensive intraspecific genome diversity in a model arbuscular mycorrhizal fungus.</title>
        <authorList>
            <person name="Chen E.C.H."/>
            <person name="Morin E."/>
            <person name="Baudet D."/>
            <person name="Noel J."/>
            <person name="Ndikumana S."/>
            <person name="Charron P."/>
            <person name="St-Onge C."/>
            <person name="Giorgi J."/>
            <person name="Grigoriev I.V."/>
            <person name="Roux C."/>
            <person name="Martin F.M."/>
            <person name="Corradi N."/>
        </authorList>
    </citation>
    <scope>NUCLEOTIDE SEQUENCE [LARGE SCALE GENOMIC DNA]</scope>
    <source>
        <strain evidence="2 3">C2</strain>
    </source>
</reference>
<evidence type="ECO:0000256" key="1">
    <source>
        <dbReference type="SAM" id="SignalP"/>
    </source>
</evidence>
<dbReference type="EMBL" id="LLXL01000067">
    <property type="protein sequence ID" value="PKK78821.1"/>
    <property type="molecule type" value="Genomic_DNA"/>
</dbReference>
<evidence type="ECO:0000313" key="2">
    <source>
        <dbReference type="EMBL" id="PKK78821.1"/>
    </source>
</evidence>
<reference evidence="2 3" key="1">
    <citation type="submission" date="2016-04" db="EMBL/GenBank/DDBJ databases">
        <title>Genome analyses suggest a sexual origin of heterokaryosis in a supposedly ancient asexual fungus.</title>
        <authorList>
            <person name="Ropars J."/>
            <person name="Sedzielewska K."/>
            <person name="Noel J."/>
            <person name="Charron P."/>
            <person name="Farinelli L."/>
            <person name="Marton T."/>
            <person name="Kruger M."/>
            <person name="Pelin A."/>
            <person name="Brachmann A."/>
            <person name="Corradi N."/>
        </authorList>
    </citation>
    <scope>NUCLEOTIDE SEQUENCE [LARGE SCALE GENOMIC DNA]</scope>
    <source>
        <strain evidence="2 3">C2</strain>
    </source>
</reference>
<proteinExistence type="predicted"/>
<protein>
    <submittedName>
        <fullName evidence="2">Uncharacterized protein</fullName>
    </submittedName>
</protein>
<organism evidence="2 3">
    <name type="scientific">Rhizophagus irregularis</name>
    <dbReference type="NCBI Taxonomy" id="588596"/>
    <lineage>
        <taxon>Eukaryota</taxon>
        <taxon>Fungi</taxon>
        <taxon>Fungi incertae sedis</taxon>
        <taxon>Mucoromycota</taxon>
        <taxon>Glomeromycotina</taxon>
        <taxon>Glomeromycetes</taxon>
        <taxon>Glomerales</taxon>
        <taxon>Glomeraceae</taxon>
        <taxon>Rhizophagus</taxon>
    </lineage>
</organism>